<evidence type="ECO:0000256" key="2">
    <source>
        <dbReference type="ARBA" id="ARBA00022670"/>
    </source>
</evidence>
<dbReference type="PANTHER" id="PTHR47053">
    <property type="entry name" value="MUREIN DD-ENDOPEPTIDASE MEPH-RELATED"/>
    <property type="match status" value="1"/>
</dbReference>
<organism evidence="8 9">
    <name type="scientific">Sporosarcina aquimarina</name>
    <dbReference type="NCBI Taxonomy" id="114975"/>
    <lineage>
        <taxon>Bacteria</taxon>
        <taxon>Bacillati</taxon>
        <taxon>Bacillota</taxon>
        <taxon>Bacilli</taxon>
        <taxon>Bacillales</taxon>
        <taxon>Caryophanaceae</taxon>
        <taxon>Sporosarcina</taxon>
    </lineage>
</organism>
<comment type="caution">
    <text evidence="8">The sequence shown here is derived from an EMBL/GenBank/DDBJ whole genome shotgun (WGS) entry which is preliminary data.</text>
</comment>
<dbReference type="PROSITE" id="PS51272">
    <property type="entry name" value="SLH"/>
    <property type="match status" value="3"/>
</dbReference>
<evidence type="ECO:0000259" key="7">
    <source>
        <dbReference type="PROSITE" id="PS51935"/>
    </source>
</evidence>
<feature type="signal peptide" evidence="5">
    <location>
        <begin position="1"/>
        <end position="28"/>
    </location>
</feature>
<dbReference type="RefSeq" id="WP_317936723.1">
    <property type="nucleotide sequence ID" value="NZ_JAUBDH010000010.1"/>
</dbReference>
<dbReference type="Proteomes" id="UP001280629">
    <property type="component" value="Unassembled WGS sequence"/>
</dbReference>
<dbReference type="Pfam" id="PF00395">
    <property type="entry name" value="SLH"/>
    <property type="match status" value="3"/>
</dbReference>
<evidence type="ECO:0000256" key="3">
    <source>
        <dbReference type="ARBA" id="ARBA00022801"/>
    </source>
</evidence>
<evidence type="ECO:0000313" key="8">
    <source>
        <dbReference type="EMBL" id="MDW0111119.1"/>
    </source>
</evidence>
<dbReference type="SUPFAM" id="SSF54001">
    <property type="entry name" value="Cysteine proteinases"/>
    <property type="match status" value="1"/>
</dbReference>
<keyword evidence="5" id="KW-0732">Signal</keyword>
<feature type="domain" description="SLH" evidence="6">
    <location>
        <begin position="292"/>
        <end position="347"/>
    </location>
</feature>
<evidence type="ECO:0000256" key="1">
    <source>
        <dbReference type="ARBA" id="ARBA00007074"/>
    </source>
</evidence>
<evidence type="ECO:0000256" key="4">
    <source>
        <dbReference type="ARBA" id="ARBA00022807"/>
    </source>
</evidence>
<dbReference type="InterPro" id="IPR001119">
    <property type="entry name" value="SLH_dom"/>
</dbReference>
<dbReference type="PROSITE" id="PS51935">
    <property type="entry name" value="NLPC_P60"/>
    <property type="match status" value="1"/>
</dbReference>
<protein>
    <submittedName>
        <fullName evidence="8">NlpC/P60 family protein</fullName>
    </submittedName>
</protein>
<feature type="chain" id="PRO_5045686197" evidence="5">
    <location>
        <begin position="29"/>
        <end position="347"/>
    </location>
</feature>
<sequence>MRKRFMKSVAAIVLMGALAVGSVDEASAASSSDIATYAKKFTGTPYKFGGTTTSGFDCSGYIRYVYNHANIKLPRTSAEQFKVGKAVSKDKLQPGDLVFFANTYKKGISHTGIYLGGDKFISAKSSGVTTANLKTHPYWAPKYAGARRMADVKVTETPVPTPKPAQTATGHFKDLPSTHGAYEAILALNKKGVINGYLDGTFKPEGHITRGHAAAMINRILKLKASHSIKFTDVSPKYAFLKDITALNEAGILKGYTNGAFGVDDSLTRTQLAVIVDRAFNLDEKVSNETLANTIYKDVTSTYWASDSIFALKALDQTNVFKTSSFNPGKTATRAEFSAAVYTAITK</sequence>
<dbReference type="Pfam" id="PF00877">
    <property type="entry name" value="NLPC_P60"/>
    <property type="match status" value="1"/>
</dbReference>
<keyword evidence="4" id="KW-0788">Thiol protease</keyword>
<evidence type="ECO:0000259" key="6">
    <source>
        <dbReference type="PROSITE" id="PS51272"/>
    </source>
</evidence>
<dbReference type="PANTHER" id="PTHR47053:SF1">
    <property type="entry name" value="MUREIN DD-ENDOPEPTIDASE MEPH-RELATED"/>
    <property type="match status" value="1"/>
</dbReference>
<keyword evidence="9" id="KW-1185">Reference proteome</keyword>
<evidence type="ECO:0000256" key="5">
    <source>
        <dbReference type="SAM" id="SignalP"/>
    </source>
</evidence>
<dbReference type="InterPro" id="IPR051202">
    <property type="entry name" value="Peptidase_C40"/>
</dbReference>
<dbReference type="EMBL" id="JAUBDH010000010">
    <property type="protein sequence ID" value="MDW0111119.1"/>
    <property type="molecule type" value="Genomic_DNA"/>
</dbReference>
<dbReference type="InterPro" id="IPR038765">
    <property type="entry name" value="Papain-like_cys_pep_sf"/>
</dbReference>
<dbReference type="InterPro" id="IPR000064">
    <property type="entry name" value="NLP_P60_dom"/>
</dbReference>
<keyword evidence="2" id="KW-0645">Protease</keyword>
<comment type="similarity">
    <text evidence="1">Belongs to the peptidase C40 family.</text>
</comment>
<evidence type="ECO:0000313" key="9">
    <source>
        <dbReference type="Proteomes" id="UP001280629"/>
    </source>
</evidence>
<reference evidence="8 9" key="1">
    <citation type="submission" date="2023-06" db="EMBL/GenBank/DDBJ databases">
        <title>Sporosarcina sp. nov., isolated from Korean traditional fermented seafood 'Jeotgal'.</title>
        <authorList>
            <person name="Yang A.-I."/>
            <person name="Shin N.-R."/>
        </authorList>
    </citation>
    <scope>NUCLEOTIDE SEQUENCE [LARGE SCALE GENOMIC DNA]</scope>
    <source>
        <strain evidence="8 9">KCTC3840</strain>
    </source>
</reference>
<gene>
    <name evidence="8" type="ORF">QT716_13925</name>
</gene>
<feature type="domain" description="SLH" evidence="6">
    <location>
        <begin position="232"/>
        <end position="290"/>
    </location>
</feature>
<accession>A0ABU4G2C6</accession>
<feature type="domain" description="NlpC/P60" evidence="7">
    <location>
        <begin position="28"/>
        <end position="150"/>
    </location>
</feature>
<proteinExistence type="inferred from homology"/>
<feature type="domain" description="SLH" evidence="6">
    <location>
        <begin position="168"/>
        <end position="231"/>
    </location>
</feature>
<dbReference type="Gene3D" id="3.90.1720.10">
    <property type="entry name" value="endopeptidase domain like (from Nostoc punctiforme)"/>
    <property type="match status" value="1"/>
</dbReference>
<name>A0ABU4G2C6_9BACL</name>
<keyword evidence="3" id="KW-0378">Hydrolase</keyword>